<evidence type="ECO:0000313" key="2">
    <source>
        <dbReference type="EMBL" id="KXH34678.1"/>
    </source>
</evidence>
<keyword evidence="3" id="KW-1185">Reference proteome</keyword>
<dbReference type="InterPro" id="IPR053204">
    <property type="entry name" value="Oxopyrrolidines_Biosynth-assoc"/>
</dbReference>
<dbReference type="InterPro" id="IPR022085">
    <property type="entry name" value="OpdG"/>
</dbReference>
<feature type="region of interest" description="Disordered" evidence="1">
    <location>
        <begin position="226"/>
        <end position="266"/>
    </location>
</feature>
<evidence type="ECO:0000256" key="1">
    <source>
        <dbReference type="SAM" id="MobiDB-lite"/>
    </source>
</evidence>
<organism evidence="2 3">
    <name type="scientific">Colletotrichum nymphaeae SA-01</name>
    <dbReference type="NCBI Taxonomy" id="1460502"/>
    <lineage>
        <taxon>Eukaryota</taxon>
        <taxon>Fungi</taxon>
        <taxon>Dikarya</taxon>
        <taxon>Ascomycota</taxon>
        <taxon>Pezizomycotina</taxon>
        <taxon>Sordariomycetes</taxon>
        <taxon>Hypocreomycetidae</taxon>
        <taxon>Glomerellales</taxon>
        <taxon>Glomerellaceae</taxon>
        <taxon>Colletotrichum</taxon>
        <taxon>Colletotrichum acutatum species complex</taxon>
    </lineage>
</organism>
<gene>
    <name evidence="2" type="ORF">CNYM01_11809</name>
</gene>
<protein>
    <submittedName>
        <fullName evidence="2">Uncharacterized protein</fullName>
    </submittedName>
</protein>
<dbReference type="Proteomes" id="UP000070054">
    <property type="component" value="Unassembled WGS sequence"/>
</dbReference>
<sequence length="693" mass="76886">MERALNDEEFLTDLTGGNMSVVRWKHTPDASDFDDASAFEVIRRAIISEINDPQRLRKVAVEIAALIPAHRPSDDVLKSVWYLFVGLAQQTPSGNIAMLDLVVILDHLALSPRTTATVTVDGFEQLSRLHGLNQVIRDCMTSPYQSTNRTETLTRWINLNAFASLLWSYNLIDGRDHAIQQLRTAFEDRRSSDASDRDGADARLMAAAQWAIHSCQRLYHLSVTSEATSPAEEPQQTTKSEGTGESNGKKARKSSSSSSSSAERWRCGPRFKGRAGFSFRRWEFWQQAFEEAKEFGDCGSETKVEAGAAAGMMEKVLYAGFEEARLFPHTSFLGLGIGDCKAPERVFQDIPTRPNSKRPPDWVSANKTEIDRYITVHHAAMSNSKIDKQAYAASAMLAAANAQRQARANRTPAKALRAHIASNTVPTDMDVIEAFRFDCVFTMADRRNLLILYRHLVLDHGVSTAAIQNWIAKGKETVAARIEELFRQNRDKIPTVRSIMAEKCYRKNPHAFDHIGGSRTAEERDQDTVLQEILCGATPAERMAGGVGATREVETQMRLIEADIMARADKGEHIAYLISRPQMVDEAVVFAPCNRTHEDKVLAEIKIVEATPDGMCTGVLRVAASLDEAKEYATDAYYEAERMKREGKQAAEGKCKGKAGGGEKAKPKIEAKAKHELDCIEGMVSSLKVDDVD</sequence>
<dbReference type="EMBL" id="JEMN01001523">
    <property type="protein sequence ID" value="KXH34678.1"/>
    <property type="molecule type" value="Genomic_DNA"/>
</dbReference>
<name>A0A135SFI8_9PEZI</name>
<feature type="region of interest" description="Disordered" evidence="1">
    <location>
        <begin position="648"/>
        <end position="669"/>
    </location>
</feature>
<dbReference type="AlphaFoldDB" id="A0A135SFI8"/>
<reference evidence="2 3" key="1">
    <citation type="submission" date="2014-02" db="EMBL/GenBank/DDBJ databases">
        <title>The genome sequence of Colletotrichum nymphaeae SA-01.</title>
        <authorList>
            <person name="Baroncelli R."/>
            <person name="Thon M.R."/>
        </authorList>
    </citation>
    <scope>NUCLEOTIDE SEQUENCE [LARGE SCALE GENOMIC DNA]</scope>
    <source>
        <strain evidence="2 3">SA-01</strain>
    </source>
</reference>
<proteinExistence type="predicted"/>
<feature type="compositionally biased region" description="Polar residues" evidence="1">
    <location>
        <begin position="226"/>
        <end position="246"/>
    </location>
</feature>
<evidence type="ECO:0000313" key="3">
    <source>
        <dbReference type="Proteomes" id="UP000070054"/>
    </source>
</evidence>
<comment type="caution">
    <text evidence="2">The sequence shown here is derived from an EMBL/GenBank/DDBJ whole genome shotgun (WGS) entry which is preliminary data.</text>
</comment>
<dbReference type="OrthoDB" id="3350591at2759"/>
<dbReference type="PANTHER" id="PTHR38797">
    <property type="entry name" value="NUCLEAR PORE COMPLEX PROTEIN NUP85-RELATED"/>
    <property type="match status" value="1"/>
</dbReference>
<dbReference type="Pfam" id="PF12311">
    <property type="entry name" value="DUF3632"/>
    <property type="match status" value="1"/>
</dbReference>
<dbReference type="PANTHER" id="PTHR38797:SF4">
    <property type="entry name" value="NUCLEAR PORE COMPLEX PROTEIN NUP85"/>
    <property type="match status" value="1"/>
</dbReference>
<accession>A0A135SFI8</accession>